<dbReference type="OMA" id="LSANWMW"/>
<comment type="pathway">
    <text evidence="1">Purine metabolism; IMP biosynthesis via de novo pathway; 5-amino-1-(5-phospho-D-ribosyl)imidazole from N(2)-formyl-N(1)-(5-phospho-D-ribosyl)glycinamide: step 1/2.</text>
</comment>
<dbReference type="InterPro" id="IPR029062">
    <property type="entry name" value="Class_I_gatase-like"/>
</dbReference>
<dbReference type="PANTHER" id="PTHR10099">
    <property type="entry name" value="PHOSPHORIBOSYLFORMYLGLYCINAMIDINE SYNTHASE"/>
    <property type="match status" value="1"/>
</dbReference>
<dbReference type="InterPro" id="IPR010073">
    <property type="entry name" value="PurL_large"/>
</dbReference>
<dbReference type="SUPFAM" id="SSF56042">
    <property type="entry name" value="PurM C-terminal domain-like"/>
    <property type="match status" value="2"/>
</dbReference>
<dbReference type="GO" id="GO:0006189">
    <property type="term" value="P:'de novo' IMP biosynthetic process"/>
    <property type="evidence" value="ECO:0007669"/>
    <property type="project" value="UniProtKB-UniPathway"/>
</dbReference>
<dbReference type="CDD" id="cd02204">
    <property type="entry name" value="PurL_repeat2"/>
    <property type="match status" value="1"/>
</dbReference>
<dbReference type="CDD" id="cd01740">
    <property type="entry name" value="GATase1_FGAR_AT"/>
    <property type="match status" value="1"/>
</dbReference>
<dbReference type="Pfam" id="PF18076">
    <property type="entry name" value="FGAR-AT_N"/>
    <property type="match status" value="1"/>
</dbReference>
<evidence type="ECO:0000256" key="5">
    <source>
        <dbReference type="ARBA" id="ARBA00022723"/>
    </source>
</evidence>
<dbReference type="PROSITE" id="PS51273">
    <property type="entry name" value="GATASE_TYPE_1"/>
    <property type="match status" value="1"/>
</dbReference>
<gene>
    <name evidence="17" type="ORF">Gasu_48850</name>
</gene>
<evidence type="ECO:0000256" key="6">
    <source>
        <dbReference type="ARBA" id="ARBA00022741"/>
    </source>
</evidence>
<dbReference type="Gene3D" id="1.10.8.750">
    <property type="entry name" value="Phosphoribosylformylglycinamidine synthase, linker domain"/>
    <property type="match status" value="1"/>
</dbReference>
<dbReference type="Gene3D" id="3.90.650.10">
    <property type="entry name" value="PurM-like C-terminal domain"/>
    <property type="match status" value="2"/>
</dbReference>
<evidence type="ECO:0000256" key="3">
    <source>
        <dbReference type="ARBA" id="ARBA00012747"/>
    </source>
</evidence>
<dbReference type="STRING" id="130081.M2VWH0"/>
<evidence type="ECO:0000256" key="2">
    <source>
        <dbReference type="ARBA" id="ARBA00008608"/>
    </source>
</evidence>
<keyword evidence="6" id="KW-0547">Nucleotide-binding</keyword>
<keyword evidence="9" id="KW-0460">Magnesium</keyword>
<dbReference type="InterPro" id="IPR055181">
    <property type="entry name" value="FGAR-AT_PurM_N-like"/>
</dbReference>
<evidence type="ECO:0000256" key="11">
    <source>
        <dbReference type="ARBA" id="ARBA00029823"/>
    </source>
</evidence>
<keyword evidence="5" id="KW-0479">Metal-binding</keyword>
<dbReference type="SUPFAM" id="SSF52317">
    <property type="entry name" value="Class I glutamine amidotransferase-like"/>
    <property type="match status" value="1"/>
</dbReference>
<dbReference type="InterPro" id="IPR036604">
    <property type="entry name" value="PurS-like_sf"/>
</dbReference>
<dbReference type="GeneID" id="17086484"/>
<keyword evidence="18" id="KW-1185">Reference proteome</keyword>
<feature type="domain" description="FGAR-AT PurM N-terminal-like" evidence="16">
    <location>
        <begin position="804"/>
        <end position="940"/>
    </location>
</feature>
<evidence type="ECO:0000259" key="13">
    <source>
        <dbReference type="Pfam" id="PF02769"/>
    </source>
</evidence>
<dbReference type="InterPro" id="IPR041609">
    <property type="entry name" value="PurL_linker"/>
</dbReference>
<dbReference type="Gramene" id="EME27591">
    <property type="protein sequence ID" value="EME27591"/>
    <property type="gene ID" value="Gasu_48850"/>
</dbReference>
<proteinExistence type="inferred from homology"/>
<evidence type="ECO:0000313" key="18">
    <source>
        <dbReference type="Proteomes" id="UP000030680"/>
    </source>
</evidence>
<keyword evidence="4 17" id="KW-0436">Ligase</keyword>
<dbReference type="Gene3D" id="3.30.1330.10">
    <property type="entry name" value="PurM-like, N-terminal domain"/>
    <property type="match status" value="2"/>
</dbReference>
<comment type="similarity">
    <text evidence="2">In the N-terminal section; belongs to the FGAMS family.</text>
</comment>
<accession>M2VWH0</accession>
<evidence type="ECO:0000256" key="12">
    <source>
        <dbReference type="ARBA" id="ARBA00032632"/>
    </source>
</evidence>
<dbReference type="EMBL" id="KB454530">
    <property type="protein sequence ID" value="EME27591.1"/>
    <property type="molecule type" value="Genomic_DNA"/>
</dbReference>
<keyword evidence="8" id="KW-0067">ATP-binding</keyword>
<dbReference type="GO" id="GO:0005524">
    <property type="term" value="F:ATP binding"/>
    <property type="evidence" value="ECO:0007669"/>
    <property type="project" value="UniProtKB-KW"/>
</dbReference>
<evidence type="ECO:0000259" key="16">
    <source>
        <dbReference type="Pfam" id="PF22689"/>
    </source>
</evidence>
<protein>
    <recommendedName>
        <fullName evidence="3">phosphoribosylformylglycinamidine synthase</fullName>
        <ecNumber evidence="3">6.3.5.3</ecNumber>
    </recommendedName>
    <alternativeName>
        <fullName evidence="12">Formylglycinamide ribonucleotide amidotransferase</fullName>
    </alternativeName>
    <alternativeName>
        <fullName evidence="11">Formylglycinamide ribotide amidotransferase</fullName>
    </alternativeName>
</protein>
<dbReference type="SUPFAM" id="SSF55326">
    <property type="entry name" value="PurM N-terminal domain-like"/>
    <property type="match status" value="2"/>
</dbReference>
<evidence type="ECO:0000256" key="7">
    <source>
        <dbReference type="ARBA" id="ARBA00022755"/>
    </source>
</evidence>
<dbReference type="EC" id="6.3.5.3" evidence="3"/>
<feature type="domain" description="PurM-like C-terminal" evidence="13">
    <location>
        <begin position="548"/>
        <end position="704"/>
    </location>
</feature>
<dbReference type="Pfam" id="PF22689">
    <property type="entry name" value="FGAR-AT_PurM_N-like"/>
    <property type="match status" value="1"/>
</dbReference>
<feature type="domain" description="Phosphoribosylformylglycinamidine synthase N-terminal" evidence="15">
    <location>
        <begin position="133"/>
        <end position="254"/>
    </location>
</feature>
<dbReference type="OrthoDB" id="6666987at2759"/>
<dbReference type="eggNOG" id="KOG1907">
    <property type="taxonomic scope" value="Eukaryota"/>
</dbReference>
<dbReference type="GO" id="GO:0005739">
    <property type="term" value="C:mitochondrion"/>
    <property type="evidence" value="ECO:0007669"/>
    <property type="project" value="EnsemblPlants"/>
</dbReference>
<dbReference type="Gene3D" id="3.40.50.880">
    <property type="match status" value="1"/>
</dbReference>
<dbReference type="NCBIfam" id="TIGR01735">
    <property type="entry name" value="FGAM_synt"/>
    <property type="match status" value="1"/>
</dbReference>
<evidence type="ECO:0000256" key="4">
    <source>
        <dbReference type="ARBA" id="ARBA00022598"/>
    </source>
</evidence>
<evidence type="ECO:0000256" key="9">
    <source>
        <dbReference type="ARBA" id="ARBA00022842"/>
    </source>
</evidence>
<dbReference type="SUPFAM" id="SSF82697">
    <property type="entry name" value="PurS-like"/>
    <property type="match status" value="1"/>
</dbReference>
<dbReference type="Pfam" id="PF18072">
    <property type="entry name" value="FGAR-AT_linker"/>
    <property type="match status" value="1"/>
</dbReference>
<organism evidence="17 18">
    <name type="scientific">Galdieria sulphuraria</name>
    <name type="common">Red alga</name>
    <dbReference type="NCBI Taxonomy" id="130081"/>
    <lineage>
        <taxon>Eukaryota</taxon>
        <taxon>Rhodophyta</taxon>
        <taxon>Bangiophyceae</taxon>
        <taxon>Galdieriales</taxon>
        <taxon>Galdieriaceae</taxon>
        <taxon>Galdieria</taxon>
    </lineage>
</organism>
<keyword evidence="7" id="KW-0658">Purine biosynthesis</keyword>
<dbReference type="SMART" id="SM01211">
    <property type="entry name" value="GATase_5"/>
    <property type="match status" value="1"/>
</dbReference>
<dbReference type="InterPro" id="IPR036921">
    <property type="entry name" value="PurM-like_N_sf"/>
</dbReference>
<evidence type="ECO:0000256" key="8">
    <source>
        <dbReference type="ARBA" id="ARBA00022840"/>
    </source>
</evidence>
<dbReference type="Proteomes" id="UP000030680">
    <property type="component" value="Unassembled WGS sequence"/>
</dbReference>
<feature type="domain" description="PurM-like C-terminal" evidence="13">
    <location>
        <begin position="972"/>
        <end position="1101"/>
    </location>
</feature>
<evidence type="ECO:0000259" key="14">
    <source>
        <dbReference type="Pfam" id="PF18072"/>
    </source>
</evidence>
<dbReference type="InterPro" id="IPR036676">
    <property type="entry name" value="PurM-like_C_sf"/>
</dbReference>
<dbReference type="PANTHER" id="PTHR10099:SF1">
    <property type="entry name" value="PHOSPHORIBOSYLFORMYLGLYCINAMIDINE SYNTHASE"/>
    <property type="match status" value="1"/>
</dbReference>
<reference evidence="18" key="1">
    <citation type="journal article" date="2013" name="Science">
        <title>Gene transfer from bacteria and archaea facilitated evolution of an extremophilic eukaryote.</title>
        <authorList>
            <person name="Schonknecht G."/>
            <person name="Chen W.H."/>
            <person name="Ternes C.M."/>
            <person name="Barbier G.G."/>
            <person name="Shrestha R.P."/>
            <person name="Stanke M."/>
            <person name="Brautigam A."/>
            <person name="Baker B.J."/>
            <person name="Banfield J.F."/>
            <person name="Garavito R.M."/>
            <person name="Carr K."/>
            <person name="Wilkerson C."/>
            <person name="Rensing S.A."/>
            <person name="Gagneul D."/>
            <person name="Dickenson N.E."/>
            <person name="Oesterhelt C."/>
            <person name="Lercher M.J."/>
            <person name="Weber A.P."/>
        </authorList>
    </citation>
    <scope>NUCLEOTIDE SEQUENCE [LARGE SCALE GENOMIC DNA]</scope>
    <source>
        <strain evidence="18">074W</strain>
    </source>
</reference>
<dbReference type="Pfam" id="PF13507">
    <property type="entry name" value="GATase_5"/>
    <property type="match status" value="1"/>
</dbReference>
<dbReference type="InterPro" id="IPR040707">
    <property type="entry name" value="FGAR-AT_N"/>
</dbReference>
<dbReference type="GO" id="GO:0009507">
    <property type="term" value="C:chloroplast"/>
    <property type="evidence" value="ECO:0007669"/>
    <property type="project" value="EnsemblPlants"/>
</dbReference>
<evidence type="ECO:0000256" key="10">
    <source>
        <dbReference type="ARBA" id="ARBA00022962"/>
    </source>
</evidence>
<feature type="domain" description="Phosphoribosylformylglycinamidine synthase linker" evidence="14">
    <location>
        <begin position="283"/>
        <end position="330"/>
    </location>
</feature>
<evidence type="ECO:0000313" key="17">
    <source>
        <dbReference type="EMBL" id="EME27591.1"/>
    </source>
</evidence>
<name>M2VWH0_GALSU</name>
<keyword evidence="10" id="KW-0315">Glutamine amidotransferase</keyword>
<dbReference type="RefSeq" id="XP_005704111.1">
    <property type="nucleotide sequence ID" value="XM_005704054.1"/>
</dbReference>
<dbReference type="InterPro" id="IPR010918">
    <property type="entry name" value="PurM-like_C_dom"/>
</dbReference>
<dbReference type="NCBIfam" id="NF003672">
    <property type="entry name" value="PRK05297.1"/>
    <property type="match status" value="1"/>
</dbReference>
<dbReference type="GO" id="GO:0004642">
    <property type="term" value="F:phosphoribosylformylglycinamidine synthase activity"/>
    <property type="evidence" value="ECO:0007669"/>
    <property type="project" value="UniProtKB-EC"/>
</dbReference>
<dbReference type="GO" id="GO:0046872">
    <property type="term" value="F:metal ion binding"/>
    <property type="evidence" value="ECO:0007669"/>
    <property type="project" value="UniProtKB-KW"/>
</dbReference>
<sequence length="1439" mass="161784">MAYDGKTSARVAFGFQYDVVSLKTCTRKSGQSCTLFGLVTRFRLQSTQSFFLGSRKVPRHLHTLEQSRFDHYGPAMNLQETKSQSNIATSQQNTGTFQRLYRSHQKDLELLNRALLQCAVRKELPPIVNIKQEYCFYIQFSRKPSQEEEKRLYWLLSDPLYENSLSERSFFPSDEGSHPCFSLEIGPRLNFQTAWSSNAVTICQSCGLSCIERIERSKRYFLEWDNCDKETLQPIMEQFTNTIHDRMTEMVYSSPLQSFETPERAAPIQMVPLKEKGMTALIELNQLLGLGLDEWDMKYYYDMFVNDLKRNPTVVELFDIAQSNSEHSRHWFFKGRIFLNGEEMSSSLLDMVRETWQKSPHPSVLAFCDNSSSIMGDSQCWMWSPEKPGKSLLSFPSKLTPNVQTMDITCTAETHNFPCGVAPFPGAETGSGGRIRDMSATGVGSLVIAGTAGYSVGNLNLPDEQFDWEDKSFSYPNHLASCLKILIEASNGASDYGNKFGEPLIAGFTRSFGMRLLNGERREYIKPIMFSGGIGQMQHRHAYKESPQVGMLVVKIGGPAYRIGMGGGAASSMYQGENKEELDFGAVQRGDAEMEQKTYRVIRCCVELGENNPIVSIHDQGAGGNCNVVKELIYPSGARIDIRKLWIGDKTLSVLELWGAEYQEQYGLLIRPDSKELFSNICARENVTASYIGTIDGSGRIVVFDSETQQTAVDMELERVLGKLPQKCFYDEFIETECLKPLNMSFLSRDEWQRYNANEKKSIFMKVFERILRLPSVGSKAFLTNKAMKYSMSFEIFEMAYIKLGPLQLPLADCAVVAMSYFGETGIVTAIGEQCIKSLLSPAAMARMAVAEMVTNLAGCKITSLSSIRCEANWMWPAKMPGEGANLYQAVRSLRDMLLSLGIAVDGGKDSLSMATKVVSSENESQLVKAPGTLVLSGYAFVPNIRKKVTPDIKRPGTSGILYIDLAHGKRRLGASAFSQVHKQLGDECPDLDDFLLLKRAFDAVQSLIEQGKVLSYHDVGEGGLLTALAEMAMAGNCGLDICFANQQHSPFAFFFAEESGMLIEVEDHQLEFILIQLHGEQLPCWLAAITTNDFKIQIQYNGESLMERDIRDIRSIWDSTSFQLEKLQADVSCAVAERKNRWLQTGPRYHLTFQPQMTSSAILHSSRKHKVAVIRVEGTNGDRELAVAFHLAGFEVWDVHMKDIENASVSLDSFSGVAFPGGFSFADVLDSSKGWAGIIRYLPQVRAEFQRFYNRKDTFSLGVCNGCQLMAWLGWIPNHTDTIVVDSSQALFIQNKSGRFESRFSSVKILPSVSIMLRGMEDSVLGIWCAHGEGQTVFTSESYYEQVVKLGLAPIRYVDDEGIPTEDYPWNPNGSRQGIAALCSMNGRHLALMPHPERVVFPWQWSYYPETFPQDTSPWIRMFQNAREWCEQQKHSFT</sequence>
<dbReference type="CDD" id="cd02203">
    <property type="entry name" value="PurL_repeat1"/>
    <property type="match status" value="1"/>
</dbReference>
<dbReference type="Pfam" id="PF02769">
    <property type="entry name" value="AIRS_C"/>
    <property type="match status" value="2"/>
</dbReference>
<dbReference type="FunFam" id="3.90.650.10:FF:000006">
    <property type="entry name" value="Phosphoribosylformylglycinamidine synthase, putative"/>
    <property type="match status" value="1"/>
</dbReference>
<dbReference type="UniPathway" id="UPA00074">
    <property type="reaction ID" value="UER00128"/>
</dbReference>
<dbReference type="SUPFAM" id="SSF109736">
    <property type="entry name" value="FGAM synthase PurL, linker domain"/>
    <property type="match status" value="1"/>
</dbReference>
<evidence type="ECO:0000256" key="1">
    <source>
        <dbReference type="ARBA" id="ARBA00004920"/>
    </source>
</evidence>
<evidence type="ECO:0000259" key="15">
    <source>
        <dbReference type="Pfam" id="PF18076"/>
    </source>
</evidence>